<dbReference type="Pfam" id="PF04993">
    <property type="entry name" value="TfoX_N"/>
    <property type="match status" value="1"/>
</dbReference>
<comment type="caution">
    <text evidence="3">The sequence shown here is derived from an EMBL/GenBank/DDBJ whole genome shotgun (WGS) entry which is preliminary data.</text>
</comment>
<name>A0A090V721_PSEVU</name>
<feature type="domain" description="TfoX N-terminal" evidence="1">
    <location>
        <begin position="14"/>
        <end position="106"/>
    </location>
</feature>
<organism evidence="3 4">
    <name type="scientific">Pseudescherichia vulneris NBRC 102420</name>
    <dbReference type="NCBI Taxonomy" id="1115515"/>
    <lineage>
        <taxon>Bacteria</taxon>
        <taxon>Pseudomonadati</taxon>
        <taxon>Pseudomonadota</taxon>
        <taxon>Gammaproteobacteria</taxon>
        <taxon>Enterobacterales</taxon>
        <taxon>Enterobacteriaceae</taxon>
        <taxon>Pseudescherichia</taxon>
    </lineage>
</organism>
<dbReference type="OrthoDB" id="4225809at2"/>
<keyword evidence="4" id="KW-1185">Reference proteome</keyword>
<feature type="domain" description="TfoX C-terminal" evidence="2">
    <location>
        <begin position="116"/>
        <end position="194"/>
    </location>
</feature>
<dbReference type="InterPro" id="IPR007077">
    <property type="entry name" value="TfoX_C"/>
</dbReference>
<dbReference type="InterPro" id="IPR026256">
    <property type="entry name" value="TfoX-like_gammaprotbact"/>
</dbReference>
<dbReference type="InterPro" id="IPR047525">
    <property type="entry name" value="TfoX-like"/>
</dbReference>
<accession>A0A090V721</accession>
<protein>
    <submittedName>
        <fullName evidence="3">Sxy protein</fullName>
    </submittedName>
</protein>
<evidence type="ECO:0000313" key="4">
    <source>
        <dbReference type="Proteomes" id="UP000029462"/>
    </source>
</evidence>
<gene>
    <name evidence="3" type="primary">sxy</name>
    <name evidence="3" type="ORF">EV102420_14_00830</name>
</gene>
<dbReference type="Gene3D" id="1.10.150.20">
    <property type="entry name" value="5' to 3' exonuclease, C-terminal subdomain"/>
    <property type="match status" value="1"/>
</dbReference>
<evidence type="ECO:0000259" key="2">
    <source>
        <dbReference type="Pfam" id="PF04994"/>
    </source>
</evidence>
<dbReference type="AlphaFoldDB" id="A0A090V721"/>
<dbReference type="STRING" id="1115515.EV102420_14_00830"/>
<reference evidence="3 4" key="1">
    <citation type="submission" date="2014-09" db="EMBL/GenBank/DDBJ databases">
        <title>Whole genome shotgun sequence of Escherichia vulneris NBRC 102420.</title>
        <authorList>
            <person name="Yoshida Y."/>
            <person name="Hosoyama A."/>
            <person name="Tsuchikane K."/>
            <person name="Ohji S."/>
            <person name="Ichikawa N."/>
            <person name="Kimura A."/>
            <person name="Yamazoe A."/>
            <person name="Ezaki T."/>
            <person name="Fujita N."/>
        </authorList>
    </citation>
    <scope>NUCLEOTIDE SEQUENCE [LARGE SCALE GENOMIC DNA]</scope>
    <source>
        <strain evidence="3 4">NBRC 102420</strain>
    </source>
</reference>
<dbReference type="PANTHER" id="PTHR36121:SF1">
    <property type="entry name" value="PROTEIN SXY"/>
    <property type="match status" value="1"/>
</dbReference>
<dbReference type="Gene3D" id="3.30.1460.30">
    <property type="entry name" value="YgaC/TfoX-N like chaperone"/>
    <property type="match status" value="1"/>
</dbReference>
<dbReference type="InterPro" id="IPR007076">
    <property type="entry name" value="TfoX_N"/>
</dbReference>
<dbReference type="GO" id="GO:0030420">
    <property type="term" value="P:establishment of competence for transformation"/>
    <property type="evidence" value="ECO:0007669"/>
    <property type="project" value="InterPro"/>
</dbReference>
<evidence type="ECO:0000313" key="3">
    <source>
        <dbReference type="EMBL" id="GAL59024.1"/>
    </source>
</evidence>
<dbReference type="eggNOG" id="COG3070">
    <property type="taxonomic scope" value="Bacteria"/>
</dbReference>
<proteinExistence type="predicted"/>
<dbReference type="EMBL" id="BBMZ01000014">
    <property type="protein sequence ID" value="GAL59024.1"/>
    <property type="molecule type" value="Genomic_DNA"/>
</dbReference>
<dbReference type="Pfam" id="PF04994">
    <property type="entry name" value="TfoX_C"/>
    <property type="match status" value="1"/>
</dbReference>
<dbReference type="PANTHER" id="PTHR36121">
    <property type="entry name" value="PROTEIN SXY"/>
    <property type="match status" value="1"/>
</dbReference>
<sequence>MKNVSYQRIYQSREYLSPLGQIHHRALFGGYSLAIEDTVFAMVAEGALYLRACEESAPYCVNAKAPLLTFVKRGRPVLLNYFRVDDGLWQDRETLLTLCQHSLAAAQREKVARRAQKRLRDLPNLTFQLETLLWSVGIKDEASLRQLGAKACWLRLKERSPQLSIKVLFALEGAIAGLHEAALPADTRRELTVWFKELEAESSVNQRGT</sequence>
<dbReference type="Proteomes" id="UP000029462">
    <property type="component" value="Unassembled WGS sequence"/>
</dbReference>
<dbReference type="RefSeq" id="WP_042392486.1">
    <property type="nucleotide sequence ID" value="NZ_BBMZ01000014.1"/>
</dbReference>
<evidence type="ECO:0000259" key="1">
    <source>
        <dbReference type="Pfam" id="PF04993"/>
    </source>
</evidence>
<dbReference type="PIRSF" id="PIRSF028788">
    <property type="entry name" value="TfoX_Sxy"/>
    <property type="match status" value="1"/>
</dbReference>
<dbReference type="SUPFAM" id="SSF159894">
    <property type="entry name" value="YgaC/TfoX-N like"/>
    <property type="match status" value="1"/>
</dbReference>